<dbReference type="GO" id="GO:0005524">
    <property type="term" value="F:ATP binding"/>
    <property type="evidence" value="ECO:0007669"/>
    <property type="project" value="UniProtKB-KW"/>
</dbReference>
<dbReference type="InterPro" id="IPR003721">
    <property type="entry name" value="Pantoate_ligase"/>
</dbReference>
<dbReference type="FunFam" id="3.40.50.620:FF:000013">
    <property type="entry name" value="Pantothenate synthetase"/>
    <property type="match status" value="1"/>
</dbReference>
<dbReference type="UniPathway" id="UPA00028">
    <property type="reaction ID" value="UER00005"/>
</dbReference>
<comment type="subcellular location">
    <subcellularLocation>
        <location evidence="8">Cytoplasm</location>
    </subcellularLocation>
</comment>
<dbReference type="InterPro" id="IPR042176">
    <property type="entry name" value="Pantoate_ligase_C"/>
</dbReference>
<feature type="binding site" evidence="8">
    <location>
        <position position="153"/>
    </location>
    <ligand>
        <name>(R)-pantoate</name>
        <dbReference type="ChEBI" id="CHEBI:15980"/>
    </ligand>
</feature>
<dbReference type="RefSeq" id="WP_008908311.1">
    <property type="nucleotide sequence ID" value="NZ_CAKP01000046.1"/>
</dbReference>
<keyword evidence="6 8" id="KW-0067">ATP-binding</keyword>
<dbReference type="GO" id="GO:0004592">
    <property type="term" value="F:pantoate-beta-alanine ligase activity"/>
    <property type="evidence" value="ECO:0007669"/>
    <property type="project" value="UniProtKB-UniRule"/>
</dbReference>
<reference evidence="9 10" key="1">
    <citation type="journal article" date="2011" name="J. Bacteriol.">
        <title>Draft genome sequence of Caloramator australicus strain RC3T, a thermoanaerobe from the Great Artesian Basin of Australia.</title>
        <authorList>
            <person name="Ogg C.D."/>
            <person name="Patel B.K.C."/>
        </authorList>
    </citation>
    <scope>NUCLEOTIDE SEQUENCE [LARGE SCALE GENOMIC DNA]</scope>
    <source>
        <strain evidence="9 10">RC3</strain>
    </source>
</reference>
<comment type="miscellaneous">
    <text evidence="8">The reaction proceeds by a bi uni uni bi ping pong mechanism.</text>
</comment>
<evidence type="ECO:0000256" key="3">
    <source>
        <dbReference type="ARBA" id="ARBA00022598"/>
    </source>
</evidence>
<gene>
    <name evidence="8" type="primary">panC</name>
    <name evidence="9" type="ORF">CAAU_0953</name>
</gene>
<sequence>MEIIRSVIKMQNKAKELLKEGKTIGFVPTMGYLHDGHKSLIERARRENDIVVVSIFVNPTQFGPNEDYDRYPRDEERDKKICEAAGCDIVFIPEREDMYGENYSTYVEVLNLTEGLCGASRPGHFRGVATVVTKLFNIVKPTRAYFGQKDAQQLAVIKRMVMDLNMDVVIVPCPIVREEDGLAMSSRNTYLNEDERKQALVLYKSLKLAEKMIIDGERDVKRIKDEMVNLIKTSKDAVIDYVEFVDNQNLKPVDKVEGEVLIALAVKIGKTRLIDNTVVRA</sequence>
<feature type="binding site" evidence="8">
    <location>
        <begin position="184"/>
        <end position="187"/>
    </location>
    <ligand>
        <name>ATP</name>
        <dbReference type="ChEBI" id="CHEBI:30616"/>
    </ligand>
</feature>
<dbReference type="CDD" id="cd00560">
    <property type="entry name" value="PanC"/>
    <property type="match status" value="1"/>
</dbReference>
<feature type="binding site" evidence="8">
    <location>
        <position position="61"/>
    </location>
    <ligand>
        <name>(R)-pantoate</name>
        <dbReference type="ChEBI" id="CHEBI:15980"/>
    </ligand>
</feature>
<comment type="pathway">
    <text evidence="1 8">Cofactor biosynthesis; (R)-pantothenate biosynthesis; (R)-pantothenate from (R)-pantoate and beta-alanine: step 1/1.</text>
</comment>
<evidence type="ECO:0000313" key="9">
    <source>
        <dbReference type="EMBL" id="CCJ33037.1"/>
    </source>
</evidence>
<dbReference type="EC" id="6.3.2.1" evidence="8"/>
<dbReference type="InterPro" id="IPR014729">
    <property type="entry name" value="Rossmann-like_a/b/a_fold"/>
</dbReference>
<dbReference type="HAMAP" id="MF_00158">
    <property type="entry name" value="PanC"/>
    <property type="match status" value="1"/>
</dbReference>
<dbReference type="PANTHER" id="PTHR21299">
    <property type="entry name" value="CYTIDYLATE KINASE/PANTOATE-BETA-ALANINE LIGASE"/>
    <property type="match status" value="1"/>
</dbReference>
<evidence type="ECO:0000256" key="1">
    <source>
        <dbReference type="ARBA" id="ARBA00004990"/>
    </source>
</evidence>
<dbReference type="STRING" id="857293.CAAU_0953"/>
<evidence type="ECO:0000256" key="8">
    <source>
        <dbReference type="HAMAP-Rule" id="MF_00158"/>
    </source>
</evidence>
<feature type="binding site" evidence="8">
    <location>
        <begin position="30"/>
        <end position="37"/>
    </location>
    <ligand>
        <name>ATP</name>
        <dbReference type="ChEBI" id="CHEBI:30616"/>
    </ligand>
</feature>
<evidence type="ECO:0000256" key="6">
    <source>
        <dbReference type="ARBA" id="ARBA00022840"/>
    </source>
</evidence>
<evidence type="ECO:0000256" key="5">
    <source>
        <dbReference type="ARBA" id="ARBA00022741"/>
    </source>
</evidence>
<dbReference type="NCBIfam" id="TIGR00125">
    <property type="entry name" value="cyt_tran_rel"/>
    <property type="match status" value="1"/>
</dbReference>
<accession>I7LIK3</accession>
<dbReference type="Pfam" id="PF02569">
    <property type="entry name" value="Pantoate_ligase"/>
    <property type="match status" value="1"/>
</dbReference>
<keyword evidence="5 8" id="KW-0547">Nucleotide-binding</keyword>
<keyword evidence="4 8" id="KW-0566">Pantothenate biosynthesis</keyword>
<evidence type="ECO:0000313" key="10">
    <source>
        <dbReference type="Proteomes" id="UP000007652"/>
    </source>
</evidence>
<feature type="binding site" evidence="8">
    <location>
        <position position="61"/>
    </location>
    <ligand>
        <name>beta-alanine</name>
        <dbReference type="ChEBI" id="CHEBI:57966"/>
    </ligand>
</feature>
<keyword evidence="3 8" id="KW-0436">Ligase</keyword>
<proteinExistence type="inferred from homology"/>
<dbReference type="AlphaFoldDB" id="I7LIK3"/>
<dbReference type="NCBIfam" id="TIGR00018">
    <property type="entry name" value="panC"/>
    <property type="match status" value="1"/>
</dbReference>
<dbReference type="Proteomes" id="UP000007652">
    <property type="component" value="Unassembled WGS sequence"/>
</dbReference>
<dbReference type="eggNOG" id="COG0414">
    <property type="taxonomic scope" value="Bacteria"/>
</dbReference>
<dbReference type="GO" id="GO:0005829">
    <property type="term" value="C:cytosol"/>
    <property type="evidence" value="ECO:0007669"/>
    <property type="project" value="TreeGrafter"/>
</dbReference>
<keyword evidence="8" id="KW-0963">Cytoplasm</keyword>
<feature type="active site" description="Proton donor" evidence="8">
    <location>
        <position position="37"/>
    </location>
</feature>
<protein>
    <recommendedName>
        <fullName evidence="8">Pantothenate synthetase</fullName>
        <shortName evidence="8">PS</shortName>
        <ecNumber evidence="8">6.3.2.1</ecNumber>
    </recommendedName>
    <alternativeName>
        <fullName evidence="8">Pantoate--beta-alanine ligase</fullName>
    </alternativeName>
    <alternativeName>
        <fullName evidence="8">Pantoate-activating enzyme</fullName>
    </alternativeName>
</protein>
<dbReference type="SUPFAM" id="SSF52374">
    <property type="entry name" value="Nucleotidylyl transferase"/>
    <property type="match status" value="1"/>
</dbReference>
<comment type="similarity">
    <text evidence="2 8">Belongs to the pantothenate synthetase family.</text>
</comment>
<keyword evidence="10" id="KW-1185">Reference proteome</keyword>
<dbReference type="GO" id="GO:0015940">
    <property type="term" value="P:pantothenate biosynthetic process"/>
    <property type="evidence" value="ECO:0007669"/>
    <property type="project" value="UniProtKB-UniRule"/>
</dbReference>
<name>I7LIK3_9CLOT</name>
<comment type="caution">
    <text evidence="9">The sequence shown here is derived from an EMBL/GenBank/DDBJ whole genome shotgun (WGS) entry which is preliminary data.</text>
</comment>
<dbReference type="Gene3D" id="3.30.1300.10">
    <property type="entry name" value="Pantoate-beta-alanine ligase, C-terminal domain"/>
    <property type="match status" value="1"/>
</dbReference>
<dbReference type="PANTHER" id="PTHR21299:SF1">
    <property type="entry name" value="PANTOATE--BETA-ALANINE LIGASE"/>
    <property type="match status" value="1"/>
</dbReference>
<evidence type="ECO:0000256" key="2">
    <source>
        <dbReference type="ARBA" id="ARBA00009256"/>
    </source>
</evidence>
<evidence type="ECO:0000256" key="7">
    <source>
        <dbReference type="ARBA" id="ARBA00048258"/>
    </source>
</evidence>
<comment type="catalytic activity">
    <reaction evidence="7 8">
        <text>(R)-pantoate + beta-alanine + ATP = (R)-pantothenate + AMP + diphosphate + H(+)</text>
        <dbReference type="Rhea" id="RHEA:10912"/>
        <dbReference type="ChEBI" id="CHEBI:15378"/>
        <dbReference type="ChEBI" id="CHEBI:15980"/>
        <dbReference type="ChEBI" id="CHEBI:29032"/>
        <dbReference type="ChEBI" id="CHEBI:30616"/>
        <dbReference type="ChEBI" id="CHEBI:33019"/>
        <dbReference type="ChEBI" id="CHEBI:57966"/>
        <dbReference type="ChEBI" id="CHEBI:456215"/>
        <dbReference type="EC" id="6.3.2.1"/>
    </reaction>
</comment>
<comment type="function">
    <text evidence="8">Catalyzes the condensation of pantoate with beta-alanine in an ATP-dependent reaction via a pantoyl-adenylate intermediate.</text>
</comment>
<comment type="subunit">
    <text evidence="8">Homodimer.</text>
</comment>
<dbReference type="FunFam" id="3.30.1300.10:FF:000001">
    <property type="entry name" value="Pantothenate synthetase"/>
    <property type="match status" value="1"/>
</dbReference>
<feature type="binding site" evidence="8">
    <location>
        <begin position="147"/>
        <end position="150"/>
    </location>
    <ligand>
        <name>ATP</name>
        <dbReference type="ChEBI" id="CHEBI:30616"/>
    </ligand>
</feature>
<dbReference type="OrthoDB" id="9773087at2"/>
<dbReference type="EMBL" id="CAKP01000046">
    <property type="protein sequence ID" value="CCJ33037.1"/>
    <property type="molecule type" value="Genomic_DNA"/>
</dbReference>
<feature type="binding site" evidence="8">
    <location>
        <position position="176"/>
    </location>
    <ligand>
        <name>ATP</name>
        <dbReference type="ChEBI" id="CHEBI:30616"/>
    </ligand>
</feature>
<evidence type="ECO:0000256" key="4">
    <source>
        <dbReference type="ARBA" id="ARBA00022655"/>
    </source>
</evidence>
<organism evidence="9 10">
    <name type="scientific">Caloramator australicus RC3</name>
    <dbReference type="NCBI Taxonomy" id="857293"/>
    <lineage>
        <taxon>Bacteria</taxon>
        <taxon>Bacillati</taxon>
        <taxon>Bacillota</taxon>
        <taxon>Clostridia</taxon>
        <taxon>Eubacteriales</taxon>
        <taxon>Clostridiaceae</taxon>
        <taxon>Caloramator</taxon>
    </lineage>
</organism>
<dbReference type="InterPro" id="IPR004821">
    <property type="entry name" value="Cyt_trans-like"/>
</dbReference>
<dbReference type="Gene3D" id="3.40.50.620">
    <property type="entry name" value="HUPs"/>
    <property type="match status" value="1"/>
</dbReference>